<evidence type="ECO:0000313" key="3">
    <source>
        <dbReference type="EMBL" id="OIW35675.1"/>
    </source>
</evidence>
<evidence type="ECO:0000256" key="1">
    <source>
        <dbReference type="SAM" id="Phobius"/>
    </source>
</evidence>
<proteinExistence type="predicted"/>
<keyword evidence="1" id="KW-0812">Transmembrane</keyword>
<protein>
    <submittedName>
        <fullName evidence="3">Uncharacterized protein</fullName>
    </submittedName>
</protein>
<name>A0A1J7J8J8_9PEZI</name>
<dbReference type="InParanoid" id="A0A1J7J8J8"/>
<reference evidence="3 4" key="1">
    <citation type="submission" date="2016-10" db="EMBL/GenBank/DDBJ databases">
        <title>Draft genome sequence of Coniochaeta ligniaria NRRL30616, a lignocellulolytic fungus for bioabatement of inhibitors in plant biomass hydrolysates.</title>
        <authorList>
            <consortium name="DOE Joint Genome Institute"/>
            <person name="Jimenez D.J."/>
            <person name="Hector R.E."/>
            <person name="Riley R."/>
            <person name="Sun H."/>
            <person name="Grigoriev I.V."/>
            <person name="Van Elsas J.D."/>
            <person name="Nichols N.N."/>
        </authorList>
    </citation>
    <scope>NUCLEOTIDE SEQUENCE [LARGE SCALE GENOMIC DNA]</scope>
    <source>
        <strain evidence="3 4">NRRL 30616</strain>
    </source>
</reference>
<keyword evidence="2" id="KW-0732">Signal</keyword>
<dbReference type="AlphaFoldDB" id="A0A1J7J8J8"/>
<feature type="chain" id="PRO_5012317717" evidence="2">
    <location>
        <begin position="20"/>
        <end position="343"/>
    </location>
</feature>
<organism evidence="3 4">
    <name type="scientific">Coniochaeta ligniaria NRRL 30616</name>
    <dbReference type="NCBI Taxonomy" id="1408157"/>
    <lineage>
        <taxon>Eukaryota</taxon>
        <taxon>Fungi</taxon>
        <taxon>Dikarya</taxon>
        <taxon>Ascomycota</taxon>
        <taxon>Pezizomycotina</taxon>
        <taxon>Sordariomycetes</taxon>
        <taxon>Sordariomycetidae</taxon>
        <taxon>Coniochaetales</taxon>
        <taxon>Coniochaetaceae</taxon>
        <taxon>Coniochaeta</taxon>
    </lineage>
</organism>
<keyword evidence="4" id="KW-1185">Reference proteome</keyword>
<keyword evidence="1" id="KW-0472">Membrane</keyword>
<sequence>MKPIPFLCGLFACTSLTLAWVLYVNHLVNTATVPGDKWHWSERACHEAYGICYNGCNDCIDVSKIEDACAITAAAQSACDARRMWFWADRYPTDCLQAVGSLLEEKDLKRKRFKLRFLYILGLFTAAAGYAAYGAADRFVEWRKRQERRARYWLRDDSGTSQSAPLLRATTISTALISTLLYASAVEAYACTDWHAVHNQPFVSVTDPTLFGNIHGWLSDCYTESYPCGETCDSDKKGSTTCTTAWCNRERPDASPADFVRAAAKMVGTRCGFEMVDVVPGIVDKRIANPRIEGSLWVKISVNRFNGSDGLDGQVLCLSDVVEWPSLVTARDSGIWSRFRLGF</sequence>
<dbReference type="OrthoDB" id="3926976at2759"/>
<evidence type="ECO:0000313" key="4">
    <source>
        <dbReference type="Proteomes" id="UP000182658"/>
    </source>
</evidence>
<feature type="transmembrane region" description="Helical" evidence="1">
    <location>
        <begin position="117"/>
        <end position="136"/>
    </location>
</feature>
<accession>A0A1J7J8J8</accession>
<dbReference type="Proteomes" id="UP000182658">
    <property type="component" value="Unassembled WGS sequence"/>
</dbReference>
<feature type="signal peptide" evidence="2">
    <location>
        <begin position="1"/>
        <end position="19"/>
    </location>
</feature>
<evidence type="ECO:0000256" key="2">
    <source>
        <dbReference type="SAM" id="SignalP"/>
    </source>
</evidence>
<dbReference type="EMBL" id="KV875093">
    <property type="protein sequence ID" value="OIW35675.1"/>
    <property type="molecule type" value="Genomic_DNA"/>
</dbReference>
<keyword evidence="1" id="KW-1133">Transmembrane helix</keyword>
<gene>
    <name evidence="3" type="ORF">CONLIGDRAFT_627727</name>
</gene>